<feature type="domain" description="PIH1 N-terminal" evidence="4">
    <location>
        <begin position="45"/>
        <end position="180"/>
    </location>
</feature>
<dbReference type="Proteomes" id="UP001054837">
    <property type="component" value="Unassembled WGS sequence"/>
</dbReference>
<name>A0AAV4W2C2_9ARAC</name>
<feature type="compositionally biased region" description="Low complexity" evidence="3">
    <location>
        <begin position="226"/>
        <end position="241"/>
    </location>
</feature>
<dbReference type="EMBL" id="BPLQ01014056">
    <property type="protein sequence ID" value="GIY76881.1"/>
    <property type="molecule type" value="Genomic_DNA"/>
</dbReference>
<evidence type="ECO:0000256" key="3">
    <source>
        <dbReference type="SAM" id="MobiDB-lite"/>
    </source>
</evidence>
<reference evidence="5 6" key="1">
    <citation type="submission" date="2021-06" db="EMBL/GenBank/DDBJ databases">
        <title>Caerostris darwini draft genome.</title>
        <authorList>
            <person name="Kono N."/>
            <person name="Arakawa K."/>
        </authorList>
    </citation>
    <scope>NUCLEOTIDE SEQUENCE [LARGE SCALE GENOMIC DNA]</scope>
</reference>
<evidence type="ECO:0000256" key="1">
    <source>
        <dbReference type="ARBA" id="ARBA00008511"/>
    </source>
</evidence>
<comment type="similarity">
    <text evidence="1">Belongs to the PIH1 family.</text>
</comment>
<sequence length="353" mass="39634">MFSNNKNSCTNDGETFIDVNSKKSIFDCIKEEDMSEHLYPEAENRINTKPGFCIKSRNEQGVKTFINVCRCDTVPKPDEKLLACRNKEAESPIRFPLGLGLPHQEKDKSGKDCICFDVILNSEFIDTLLKDDAALDYIVALCIDGIRDKYGILINKETCVKLTKSYHGDAIRRFIKNNDPFSLPSFLKGNTPQSSSAPLIQELESSSFEEDAVSTYIEPLAKADLQKPTKSQSPKKSSSSTADDLPLSHQSKSAIIKNLSEEGSVMTAVLYKHSSKDEFVLEVVLPYNFVDKNLSVYVSENRIVVLEKIRRYKIEAPLKHPVIKRKCRAQFNEGILKVFLPLTPSMDSAGKVH</sequence>
<accession>A0AAV4W2C2</accession>
<organism evidence="5 6">
    <name type="scientific">Caerostris darwini</name>
    <dbReference type="NCBI Taxonomy" id="1538125"/>
    <lineage>
        <taxon>Eukaryota</taxon>
        <taxon>Metazoa</taxon>
        <taxon>Ecdysozoa</taxon>
        <taxon>Arthropoda</taxon>
        <taxon>Chelicerata</taxon>
        <taxon>Arachnida</taxon>
        <taxon>Araneae</taxon>
        <taxon>Araneomorphae</taxon>
        <taxon>Entelegynae</taxon>
        <taxon>Araneoidea</taxon>
        <taxon>Araneidae</taxon>
        <taxon>Caerostris</taxon>
    </lineage>
</organism>
<feature type="region of interest" description="Disordered" evidence="3">
    <location>
        <begin position="225"/>
        <end position="246"/>
    </location>
</feature>
<gene>
    <name evidence="5" type="primary">pih1d1</name>
    <name evidence="5" type="ORF">CDAR_513251</name>
</gene>
<evidence type="ECO:0000313" key="5">
    <source>
        <dbReference type="EMBL" id="GIY76881.1"/>
    </source>
</evidence>
<comment type="function">
    <text evidence="2">Involved in the assembly of C/D box small nucleolar ribonucleoprotein (snoRNP) particles. Recruits the SWI/SNF complex to the core promoter of rRNA genes and enhances pre-rRNA transcription. Mediates interaction of TELO2 with the R2TP complex which is necessary for the stability of MTOR and SMG1. Positively regulates the assembly and activity of the mTORC1 complex.</text>
</comment>
<evidence type="ECO:0000259" key="4">
    <source>
        <dbReference type="Pfam" id="PF08190"/>
    </source>
</evidence>
<dbReference type="InterPro" id="IPR012981">
    <property type="entry name" value="PIH1_N"/>
</dbReference>
<evidence type="ECO:0000313" key="6">
    <source>
        <dbReference type="Proteomes" id="UP001054837"/>
    </source>
</evidence>
<dbReference type="InterPro" id="IPR050734">
    <property type="entry name" value="PIH1/Kintoun_subfamily"/>
</dbReference>
<proteinExistence type="inferred from homology"/>
<dbReference type="PANTHER" id="PTHR22997:SF0">
    <property type="entry name" value="PIH1 DOMAIN-CONTAINING PROTEIN 1"/>
    <property type="match status" value="1"/>
</dbReference>
<evidence type="ECO:0000256" key="2">
    <source>
        <dbReference type="ARBA" id="ARBA00046233"/>
    </source>
</evidence>
<protein>
    <submittedName>
        <fullName evidence="5">PIH1 domain-containing protein 1</fullName>
    </submittedName>
</protein>
<dbReference type="Pfam" id="PF08190">
    <property type="entry name" value="PIH1"/>
    <property type="match status" value="1"/>
</dbReference>
<dbReference type="AlphaFoldDB" id="A0AAV4W2C2"/>
<dbReference type="CDD" id="cd00298">
    <property type="entry name" value="ACD_sHsps_p23-like"/>
    <property type="match status" value="1"/>
</dbReference>
<keyword evidence="6" id="KW-1185">Reference proteome</keyword>
<comment type="caution">
    <text evidence="5">The sequence shown here is derived from an EMBL/GenBank/DDBJ whole genome shotgun (WGS) entry which is preliminary data.</text>
</comment>
<dbReference type="PANTHER" id="PTHR22997">
    <property type="entry name" value="PIH1 DOMAIN-CONTAINING PROTEIN 1"/>
    <property type="match status" value="1"/>
</dbReference>
<dbReference type="GO" id="GO:0005737">
    <property type="term" value="C:cytoplasm"/>
    <property type="evidence" value="ECO:0007669"/>
    <property type="project" value="TreeGrafter"/>
</dbReference>